<dbReference type="RefSeq" id="XP_016606361.1">
    <property type="nucleotide sequence ID" value="XM_016754916.1"/>
</dbReference>
<evidence type="ECO:0000256" key="1">
    <source>
        <dbReference type="SAM" id="Coils"/>
    </source>
</evidence>
<dbReference type="eggNOG" id="ENOG502SD45">
    <property type="taxonomic scope" value="Eukaryota"/>
</dbReference>
<gene>
    <name evidence="3" type="ORF">SPPG_06714</name>
</gene>
<keyword evidence="4" id="KW-1185">Reference proteome</keyword>
<protein>
    <submittedName>
        <fullName evidence="3">Uncharacterized protein</fullName>
    </submittedName>
</protein>
<evidence type="ECO:0000256" key="2">
    <source>
        <dbReference type="SAM" id="MobiDB-lite"/>
    </source>
</evidence>
<dbReference type="AlphaFoldDB" id="A0A0L0HBK1"/>
<dbReference type="OMA" id="FGYVINF"/>
<dbReference type="EMBL" id="KQ257461">
    <property type="protein sequence ID" value="KNC98321.1"/>
    <property type="molecule type" value="Genomic_DNA"/>
</dbReference>
<keyword evidence="1" id="KW-0175">Coiled coil</keyword>
<evidence type="ECO:0000313" key="3">
    <source>
        <dbReference type="EMBL" id="KNC98321.1"/>
    </source>
</evidence>
<feature type="compositionally biased region" description="Polar residues" evidence="2">
    <location>
        <begin position="1"/>
        <end position="14"/>
    </location>
</feature>
<sequence>MWKSTTGQSIQPTPSVEDDWDSDPTFINDVSEKNQRWGNQKTVERGEKQLEDMEELRKKVIEQNDKKAKEEWIKQTGSGIKESYGVGKKV</sequence>
<feature type="coiled-coil region" evidence="1">
    <location>
        <begin position="43"/>
        <end position="70"/>
    </location>
</feature>
<name>A0A0L0HBK1_SPIPD</name>
<accession>A0A0L0HBK1</accession>
<evidence type="ECO:0000313" key="4">
    <source>
        <dbReference type="Proteomes" id="UP000053201"/>
    </source>
</evidence>
<dbReference type="GeneID" id="27690000"/>
<proteinExistence type="predicted"/>
<dbReference type="OrthoDB" id="5971719at2759"/>
<reference evidence="3 4" key="1">
    <citation type="submission" date="2009-08" db="EMBL/GenBank/DDBJ databases">
        <title>The Genome Sequence of Spizellomyces punctatus strain DAOM BR117.</title>
        <authorList>
            <consortium name="The Broad Institute Genome Sequencing Platform"/>
            <person name="Russ C."/>
            <person name="Cuomo C."/>
            <person name="Shea T."/>
            <person name="Young S.K."/>
            <person name="Zeng Q."/>
            <person name="Koehrsen M."/>
            <person name="Haas B."/>
            <person name="Borodovsky M."/>
            <person name="Guigo R."/>
            <person name="Alvarado L."/>
            <person name="Berlin A."/>
            <person name="Bochicchio J."/>
            <person name="Borenstein D."/>
            <person name="Chapman S."/>
            <person name="Chen Z."/>
            <person name="Engels R."/>
            <person name="Freedman E."/>
            <person name="Gellesch M."/>
            <person name="Goldberg J."/>
            <person name="Griggs A."/>
            <person name="Gujja S."/>
            <person name="Heiman D."/>
            <person name="Hepburn T."/>
            <person name="Howarth C."/>
            <person name="Jen D."/>
            <person name="Larson L."/>
            <person name="Lewis B."/>
            <person name="Mehta T."/>
            <person name="Park D."/>
            <person name="Pearson M."/>
            <person name="Roberts A."/>
            <person name="Saif S."/>
            <person name="Shenoy N."/>
            <person name="Sisk P."/>
            <person name="Stolte C."/>
            <person name="Sykes S."/>
            <person name="Thomson T."/>
            <person name="Walk T."/>
            <person name="White J."/>
            <person name="Yandava C."/>
            <person name="Burger G."/>
            <person name="Gray M.W."/>
            <person name="Holland P.W.H."/>
            <person name="King N."/>
            <person name="Lang F.B.F."/>
            <person name="Roger A.J."/>
            <person name="Ruiz-Trillo I."/>
            <person name="Lander E."/>
            <person name="Nusbaum C."/>
        </authorList>
    </citation>
    <scope>NUCLEOTIDE SEQUENCE [LARGE SCALE GENOMIC DNA]</scope>
    <source>
        <strain evidence="3 4">DAOM BR117</strain>
    </source>
</reference>
<feature type="region of interest" description="Disordered" evidence="2">
    <location>
        <begin position="1"/>
        <end position="24"/>
    </location>
</feature>
<dbReference type="VEuPathDB" id="FungiDB:SPPG_06714"/>
<dbReference type="Proteomes" id="UP000053201">
    <property type="component" value="Unassembled WGS sequence"/>
</dbReference>
<dbReference type="STRING" id="645134.A0A0L0HBK1"/>
<dbReference type="InParanoid" id="A0A0L0HBK1"/>
<organism evidence="3 4">
    <name type="scientific">Spizellomyces punctatus (strain DAOM BR117)</name>
    <dbReference type="NCBI Taxonomy" id="645134"/>
    <lineage>
        <taxon>Eukaryota</taxon>
        <taxon>Fungi</taxon>
        <taxon>Fungi incertae sedis</taxon>
        <taxon>Chytridiomycota</taxon>
        <taxon>Chytridiomycota incertae sedis</taxon>
        <taxon>Chytridiomycetes</taxon>
        <taxon>Spizellomycetales</taxon>
        <taxon>Spizellomycetaceae</taxon>
        <taxon>Spizellomyces</taxon>
    </lineage>
</organism>